<reference evidence="2" key="2">
    <citation type="submission" date="2015-01" db="EMBL/GenBank/DDBJ databases">
        <title>Evolutionary Origins and Diversification of the Mycorrhizal Mutualists.</title>
        <authorList>
            <consortium name="DOE Joint Genome Institute"/>
            <consortium name="Mycorrhizal Genomics Consortium"/>
            <person name="Kohler A."/>
            <person name="Kuo A."/>
            <person name="Nagy L.G."/>
            <person name="Floudas D."/>
            <person name="Copeland A."/>
            <person name="Barry K.W."/>
            <person name="Cichocki N."/>
            <person name="Veneault-Fourrey C."/>
            <person name="LaButti K."/>
            <person name="Lindquist E.A."/>
            <person name="Lipzen A."/>
            <person name="Lundell T."/>
            <person name="Morin E."/>
            <person name="Murat C."/>
            <person name="Riley R."/>
            <person name="Ohm R."/>
            <person name="Sun H."/>
            <person name="Tunlid A."/>
            <person name="Henrissat B."/>
            <person name="Grigoriev I.V."/>
            <person name="Hibbett D.S."/>
            <person name="Martin F."/>
        </authorList>
    </citation>
    <scope>NUCLEOTIDE SEQUENCE [LARGE SCALE GENOMIC DNA]</scope>
    <source>
        <strain evidence="2">Zn</strain>
    </source>
</reference>
<organism evidence="1 2">
    <name type="scientific">Oidiodendron maius (strain Zn)</name>
    <dbReference type="NCBI Taxonomy" id="913774"/>
    <lineage>
        <taxon>Eukaryota</taxon>
        <taxon>Fungi</taxon>
        <taxon>Dikarya</taxon>
        <taxon>Ascomycota</taxon>
        <taxon>Pezizomycotina</taxon>
        <taxon>Leotiomycetes</taxon>
        <taxon>Leotiomycetes incertae sedis</taxon>
        <taxon>Myxotrichaceae</taxon>
        <taxon>Oidiodendron</taxon>
    </lineage>
</organism>
<protein>
    <submittedName>
        <fullName evidence="1">Uncharacterized protein</fullName>
    </submittedName>
</protein>
<dbReference type="EMBL" id="KN832870">
    <property type="protein sequence ID" value="KIN08010.1"/>
    <property type="molecule type" value="Genomic_DNA"/>
</dbReference>
<dbReference type="Proteomes" id="UP000054321">
    <property type="component" value="Unassembled WGS sequence"/>
</dbReference>
<evidence type="ECO:0000313" key="1">
    <source>
        <dbReference type="EMBL" id="KIN08010.1"/>
    </source>
</evidence>
<name>A0A0C3HYT0_OIDMZ</name>
<sequence>MDMLDTSAMLRSFLLHGRYHYGCITGLPETLRTRRDWTNAKGRRKPRFVFVLGQICALPNSKHIAGETGSMAGHATRGKRLMAVQYRG</sequence>
<keyword evidence="2" id="KW-1185">Reference proteome</keyword>
<evidence type="ECO:0000313" key="2">
    <source>
        <dbReference type="Proteomes" id="UP000054321"/>
    </source>
</evidence>
<proteinExistence type="predicted"/>
<reference evidence="1 2" key="1">
    <citation type="submission" date="2014-04" db="EMBL/GenBank/DDBJ databases">
        <authorList>
            <consortium name="DOE Joint Genome Institute"/>
            <person name="Kuo A."/>
            <person name="Martino E."/>
            <person name="Perotto S."/>
            <person name="Kohler A."/>
            <person name="Nagy L.G."/>
            <person name="Floudas D."/>
            <person name="Copeland A."/>
            <person name="Barry K.W."/>
            <person name="Cichocki N."/>
            <person name="Veneault-Fourrey C."/>
            <person name="LaButti K."/>
            <person name="Lindquist E.A."/>
            <person name="Lipzen A."/>
            <person name="Lundell T."/>
            <person name="Morin E."/>
            <person name="Murat C."/>
            <person name="Sun H."/>
            <person name="Tunlid A."/>
            <person name="Henrissat B."/>
            <person name="Grigoriev I.V."/>
            <person name="Hibbett D.S."/>
            <person name="Martin F."/>
            <person name="Nordberg H.P."/>
            <person name="Cantor M.N."/>
            <person name="Hua S.X."/>
        </authorList>
    </citation>
    <scope>NUCLEOTIDE SEQUENCE [LARGE SCALE GENOMIC DNA]</scope>
    <source>
        <strain evidence="1 2">Zn</strain>
    </source>
</reference>
<dbReference type="InParanoid" id="A0A0C3HYT0"/>
<accession>A0A0C3HYT0</accession>
<dbReference type="HOGENOM" id="CLU_2469670_0_0_1"/>
<dbReference type="AlphaFoldDB" id="A0A0C3HYT0"/>
<gene>
    <name evidence="1" type="ORF">OIDMADRAFT_16440</name>
</gene>